<dbReference type="GO" id="GO:0046872">
    <property type="term" value="F:metal ion binding"/>
    <property type="evidence" value="ECO:0007669"/>
    <property type="project" value="UniProtKB-KW"/>
</dbReference>
<dbReference type="Pfam" id="PF00034">
    <property type="entry name" value="Cytochrom_C"/>
    <property type="match status" value="1"/>
</dbReference>
<dbReference type="GO" id="GO:0009055">
    <property type="term" value="F:electron transfer activity"/>
    <property type="evidence" value="ECO:0007669"/>
    <property type="project" value="InterPro"/>
</dbReference>
<dbReference type="Pfam" id="PF13646">
    <property type="entry name" value="HEAT_2"/>
    <property type="match status" value="1"/>
</dbReference>
<proteinExistence type="predicted"/>
<protein>
    <recommendedName>
        <fullName evidence="5">Cytochrome c domain-containing protein</fullName>
    </recommendedName>
</protein>
<evidence type="ECO:0000256" key="1">
    <source>
        <dbReference type="ARBA" id="ARBA00022617"/>
    </source>
</evidence>
<dbReference type="SUPFAM" id="SSF50952">
    <property type="entry name" value="Soluble quinoprotein glucose dehydrogenase"/>
    <property type="match status" value="1"/>
</dbReference>
<evidence type="ECO:0000256" key="3">
    <source>
        <dbReference type="ARBA" id="ARBA00023004"/>
    </source>
</evidence>
<dbReference type="SUPFAM" id="SSF46626">
    <property type="entry name" value="Cytochrome c"/>
    <property type="match status" value="1"/>
</dbReference>
<dbReference type="PANTHER" id="PTHR33546">
    <property type="entry name" value="LARGE, MULTIFUNCTIONAL SECRETED PROTEIN-RELATED"/>
    <property type="match status" value="1"/>
</dbReference>
<dbReference type="InterPro" id="IPR011989">
    <property type="entry name" value="ARM-like"/>
</dbReference>
<dbReference type="Gene3D" id="2.120.10.30">
    <property type="entry name" value="TolB, C-terminal domain"/>
    <property type="match status" value="1"/>
</dbReference>
<keyword evidence="2 4" id="KW-0479">Metal-binding</keyword>
<dbReference type="Gene3D" id="1.10.760.10">
    <property type="entry name" value="Cytochrome c-like domain"/>
    <property type="match status" value="1"/>
</dbReference>
<accession>A0A6J4I7W1</accession>
<dbReference type="InterPro" id="IPR011041">
    <property type="entry name" value="Quinoprot_gluc/sorb_DH_b-prop"/>
</dbReference>
<dbReference type="GO" id="GO:0020037">
    <property type="term" value="F:heme binding"/>
    <property type="evidence" value="ECO:0007669"/>
    <property type="project" value="InterPro"/>
</dbReference>
<reference evidence="6" key="1">
    <citation type="submission" date="2020-02" db="EMBL/GenBank/DDBJ databases">
        <authorList>
            <person name="Meier V. D."/>
        </authorList>
    </citation>
    <scope>NUCLEOTIDE SEQUENCE</scope>
    <source>
        <strain evidence="6">AVDCRST_MAG95</strain>
    </source>
</reference>
<dbReference type="InterPro" id="IPR055557">
    <property type="entry name" value="DUF7133"/>
</dbReference>
<dbReference type="NCBIfam" id="TIGR02604">
    <property type="entry name" value="Piru_Ver_Nterm"/>
    <property type="match status" value="1"/>
</dbReference>
<dbReference type="NCBIfam" id="TIGR02603">
    <property type="entry name" value="CxxCH_TIGR02603"/>
    <property type="match status" value="1"/>
</dbReference>
<evidence type="ECO:0000256" key="2">
    <source>
        <dbReference type="ARBA" id="ARBA00022723"/>
    </source>
</evidence>
<dbReference type="EMBL" id="CADCTJ010000495">
    <property type="protein sequence ID" value="CAA9244665.1"/>
    <property type="molecule type" value="Genomic_DNA"/>
</dbReference>
<keyword evidence="1 4" id="KW-0349">Heme</keyword>
<evidence type="ECO:0000313" key="6">
    <source>
        <dbReference type="EMBL" id="CAA9244665.1"/>
    </source>
</evidence>
<dbReference type="SUPFAM" id="SSF48371">
    <property type="entry name" value="ARM repeat"/>
    <property type="match status" value="1"/>
</dbReference>
<dbReference type="InterPro" id="IPR013427">
    <property type="entry name" value="Haem-bd_dom_put"/>
</dbReference>
<dbReference type="Pfam" id="PF23500">
    <property type="entry name" value="DUF7133"/>
    <property type="match status" value="1"/>
</dbReference>
<evidence type="ECO:0000259" key="5">
    <source>
        <dbReference type="PROSITE" id="PS51007"/>
    </source>
</evidence>
<dbReference type="InterPro" id="IPR009056">
    <property type="entry name" value="Cyt_c-like_dom"/>
</dbReference>
<dbReference type="SUPFAM" id="SSF63829">
    <property type="entry name" value="Calcium-dependent phosphotriesterase"/>
    <property type="match status" value="1"/>
</dbReference>
<dbReference type="InterPro" id="IPR016024">
    <property type="entry name" value="ARM-type_fold"/>
</dbReference>
<dbReference type="PROSITE" id="PS51007">
    <property type="entry name" value="CYTC"/>
    <property type="match status" value="1"/>
</dbReference>
<dbReference type="Gene3D" id="1.25.10.10">
    <property type="entry name" value="Leucine-rich Repeat Variant"/>
    <property type="match status" value="1"/>
</dbReference>
<dbReference type="PANTHER" id="PTHR33546:SF1">
    <property type="entry name" value="LARGE, MULTIFUNCTIONAL SECRETED PROTEIN"/>
    <property type="match status" value="1"/>
</dbReference>
<gene>
    <name evidence="6" type="ORF">AVDCRST_MAG95-1584</name>
</gene>
<dbReference type="InterPro" id="IPR036909">
    <property type="entry name" value="Cyt_c-like_dom_sf"/>
</dbReference>
<feature type="domain" description="Cytochrome c" evidence="5">
    <location>
        <begin position="825"/>
        <end position="958"/>
    </location>
</feature>
<sequence>MAFKSVKILSFTLLLFLVSGYKGARQPEARLPQDALALFLPPDLEATLWAESPQFYNPTNLDVDLKGRVWVTEAVNYRDFNNKPDKVRHHPAGDRVMILADTDGDGKSDQAKVFVQDKDLVSPLGIAVIGNKVIVSCSPHVIVYTDENQDDVPDKKEILLTGFGGLDHDHGLHSILAGPDGRWYFNTGNAGPHVVKDRSGWTLRSGSMYTGGTPYAQTNTPGQVSDDGKVYVGGLALRMNPDGTKLEVLAHNFRNAYELAVDSYGNMWQNDNDDQVVACRTAWVMEGGNAGYFSPDGSRSWQADRRPGQDVFTAHWHQQDPGVMPANDNTGAGSPTGVTVNESDALGKKYRGMLLSADAGRNVIFGYWPQPQGAGFELKRHNFITSVKASTEGYIWNKTDEDKSKWFRPSDVTVGADGALYITDWYDPIVGGHQMHDTQGYGRIYRITPKGKNLVTPKIDLKTTRGQLTALLSPAVNVRSSGYEALRTQGARVIKPVRKLLKSENPYVRARAVWLLAALGTQGQAEVAGLLKNPDPEMRITALRALRSTNTNILPAATQLADDPSAAVRREVALTLRNIPLAQSKPVLLQLARQFDGTDRSYLEAWGTAADQQAEVLFSDLIKELNQSDPMQWSPAMAALTWRLHPVTALPYLHKRVNAPNLTDEERQQALATIAFTKHTSAADLMASLSKSNDPDIAKPADWWLNFRMSNDWANYTVAGWEGADQAKKSGSLAKMQTLQTTLLNAGKPQKERLDAALAMAQDETGGQMLISLAEQKKLNSELTNAISKVIFTNPDQTVRVLATDYFKPAGRQHYVIPQIAKLKPQVNAGQVLFQNKCATCHRVGKTGADIGPELTQIKQKFDKNSLLDAVINPSAAMAFGYESWLITTKDGTPTYGFLQTDGETVILKDTAGKRHQIKAQNIASRKQFSTSIMPDPNALKLTEQDLANIAEYLLTFRQN</sequence>
<evidence type="ECO:0000256" key="4">
    <source>
        <dbReference type="PROSITE-ProRule" id="PRU00433"/>
    </source>
</evidence>
<name>A0A6J4I7W1_9BACT</name>
<dbReference type="AlphaFoldDB" id="A0A6J4I7W1"/>
<keyword evidence="3 4" id="KW-0408">Iron</keyword>
<dbReference type="InterPro" id="IPR013428">
    <property type="entry name" value="Membrane-bound_put_N"/>
</dbReference>
<organism evidence="6">
    <name type="scientific">uncultured Adhaeribacter sp</name>
    <dbReference type="NCBI Taxonomy" id="448109"/>
    <lineage>
        <taxon>Bacteria</taxon>
        <taxon>Pseudomonadati</taxon>
        <taxon>Bacteroidota</taxon>
        <taxon>Cytophagia</taxon>
        <taxon>Cytophagales</taxon>
        <taxon>Hymenobacteraceae</taxon>
        <taxon>Adhaeribacter</taxon>
        <taxon>environmental samples</taxon>
    </lineage>
</organism>
<dbReference type="InterPro" id="IPR011042">
    <property type="entry name" value="6-blade_b-propeller_TolB-like"/>
</dbReference>